<keyword evidence="2" id="KW-0804">Transcription</keyword>
<proteinExistence type="predicted"/>
<feature type="non-terminal residue" evidence="4">
    <location>
        <position position="236"/>
    </location>
</feature>
<name>A0A2W5GAE5_9SPHI</name>
<dbReference type="InterPro" id="IPR036388">
    <property type="entry name" value="WH-like_DNA-bd_sf"/>
</dbReference>
<accession>A0A2W5GAE5</accession>
<dbReference type="SMART" id="SM01134">
    <property type="entry name" value="DeoRC"/>
    <property type="match status" value="1"/>
</dbReference>
<keyword evidence="1" id="KW-0805">Transcription regulation</keyword>
<dbReference type="InterPro" id="IPR037171">
    <property type="entry name" value="NagB/RpiA_transferase-like"/>
</dbReference>
<dbReference type="Pfam" id="PF08220">
    <property type="entry name" value="HTH_DeoR"/>
    <property type="match status" value="1"/>
</dbReference>
<reference evidence="4 5" key="1">
    <citation type="submission" date="2017-11" db="EMBL/GenBank/DDBJ databases">
        <title>Infants hospitalized years apart are colonized by the same room-sourced microbial strains.</title>
        <authorList>
            <person name="Brooks B."/>
            <person name="Olm M.R."/>
            <person name="Firek B.A."/>
            <person name="Baker R."/>
            <person name="Thomas B.C."/>
            <person name="Morowitz M.J."/>
            <person name="Banfield J.F."/>
        </authorList>
    </citation>
    <scope>NUCLEOTIDE SEQUENCE [LARGE SCALE GENOMIC DNA]</scope>
    <source>
        <strain evidence="4">S2_009_000_R2_76</strain>
    </source>
</reference>
<evidence type="ECO:0000259" key="3">
    <source>
        <dbReference type="PROSITE" id="PS51000"/>
    </source>
</evidence>
<evidence type="ECO:0000313" key="4">
    <source>
        <dbReference type="EMBL" id="PZP39129.1"/>
    </source>
</evidence>
<comment type="caution">
    <text evidence="4">The sequence shown here is derived from an EMBL/GenBank/DDBJ whole genome shotgun (WGS) entry which is preliminary data.</text>
</comment>
<dbReference type="InterPro" id="IPR036390">
    <property type="entry name" value="WH_DNA-bd_sf"/>
</dbReference>
<organism evidence="4 5">
    <name type="scientific">Pseudopedobacter saltans</name>
    <dbReference type="NCBI Taxonomy" id="151895"/>
    <lineage>
        <taxon>Bacteria</taxon>
        <taxon>Pseudomonadati</taxon>
        <taxon>Bacteroidota</taxon>
        <taxon>Sphingobacteriia</taxon>
        <taxon>Sphingobacteriales</taxon>
        <taxon>Sphingobacteriaceae</taxon>
        <taxon>Pseudopedobacter</taxon>
    </lineage>
</organism>
<dbReference type="InterPro" id="IPR001034">
    <property type="entry name" value="DeoR_HTH"/>
</dbReference>
<dbReference type="InterPro" id="IPR050313">
    <property type="entry name" value="Carb_Metab_HTH_regulators"/>
</dbReference>
<dbReference type="Gene3D" id="3.40.50.1360">
    <property type="match status" value="1"/>
</dbReference>
<dbReference type="PROSITE" id="PS51000">
    <property type="entry name" value="HTH_DEOR_2"/>
    <property type="match status" value="1"/>
</dbReference>
<dbReference type="AlphaFoldDB" id="A0A2W5GAE5"/>
<dbReference type="SMART" id="SM00420">
    <property type="entry name" value="HTH_DEOR"/>
    <property type="match status" value="1"/>
</dbReference>
<dbReference type="SUPFAM" id="SSF46785">
    <property type="entry name" value="Winged helix' DNA-binding domain"/>
    <property type="match status" value="1"/>
</dbReference>
<dbReference type="GO" id="GO:0003700">
    <property type="term" value="F:DNA-binding transcription factor activity"/>
    <property type="evidence" value="ECO:0007669"/>
    <property type="project" value="InterPro"/>
</dbReference>
<dbReference type="Pfam" id="PF00455">
    <property type="entry name" value="DeoRC"/>
    <property type="match status" value="1"/>
</dbReference>
<feature type="domain" description="HTH deoR-type" evidence="3">
    <location>
        <begin position="2"/>
        <end position="57"/>
    </location>
</feature>
<dbReference type="Proteomes" id="UP000249645">
    <property type="component" value="Unassembled WGS sequence"/>
</dbReference>
<dbReference type="InterPro" id="IPR014036">
    <property type="entry name" value="DeoR-like_C"/>
</dbReference>
<dbReference type="EMBL" id="QFOI01000691">
    <property type="protein sequence ID" value="PZP39129.1"/>
    <property type="molecule type" value="Genomic_DNA"/>
</dbReference>
<dbReference type="Gene3D" id="1.10.10.10">
    <property type="entry name" value="Winged helix-like DNA-binding domain superfamily/Winged helix DNA-binding domain"/>
    <property type="match status" value="1"/>
</dbReference>
<dbReference type="PRINTS" id="PR00037">
    <property type="entry name" value="HTHLACR"/>
</dbReference>
<evidence type="ECO:0000256" key="2">
    <source>
        <dbReference type="ARBA" id="ARBA00023163"/>
    </source>
</evidence>
<dbReference type="SUPFAM" id="SSF100950">
    <property type="entry name" value="NagB/RpiA/CoA transferase-like"/>
    <property type="match status" value="1"/>
</dbReference>
<sequence length="236" mass="26097">MVNERQQQILDLFDTEEFIRVNEISDALKVSAVTIRKDLSFLESKSLLYRTHGGARKQSSFAFEKNISEKEEVQVEQKIAIAKKAATLIQDHDFVILASGTTLHHLARNLLDFSKLTVLTSSLKVGLELCDNEKIDIIQLGGDVRKSSGSVVGPFSETILKQFSCNKLFLGVDGIDFDFGLSTSNAMEAHLNLLMINSADKVYILADSTKINKRGFGKICEIHKMDALITDSGISA</sequence>
<dbReference type="PANTHER" id="PTHR30363:SF44">
    <property type="entry name" value="AGA OPERON TRANSCRIPTIONAL REPRESSOR-RELATED"/>
    <property type="match status" value="1"/>
</dbReference>
<evidence type="ECO:0000313" key="5">
    <source>
        <dbReference type="Proteomes" id="UP000249645"/>
    </source>
</evidence>
<gene>
    <name evidence="4" type="ORF">DI598_20180</name>
</gene>
<protein>
    <submittedName>
        <fullName evidence="4">Transcriptional regulator</fullName>
    </submittedName>
</protein>
<dbReference type="PANTHER" id="PTHR30363">
    <property type="entry name" value="HTH-TYPE TRANSCRIPTIONAL REGULATOR SRLR-RELATED"/>
    <property type="match status" value="1"/>
</dbReference>
<evidence type="ECO:0000256" key="1">
    <source>
        <dbReference type="ARBA" id="ARBA00023015"/>
    </source>
</evidence>